<dbReference type="InterPro" id="IPR014284">
    <property type="entry name" value="RNA_pol_sigma-70_dom"/>
</dbReference>
<dbReference type="Pfam" id="PF04542">
    <property type="entry name" value="Sigma70_r2"/>
    <property type="match status" value="1"/>
</dbReference>
<dbReference type="InterPro" id="IPR039425">
    <property type="entry name" value="RNA_pol_sigma-70-like"/>
</dbReference>
<dbReference type="InterPro" id="IPR036388">
    <property type="entry name" value="WH-like_DNA-bd_sf"/>
</dbReference>
<evidence type="ECO:0000256" key="2">
    <source>
        <dbReference type="ARBA" id="ARBA00023015"/>
    </source>
</evidence>
<feature type="domain" description="RNA polymerase sigma factor 70 region 4 type 2" evidence="6">
    <location>
        <begin position="114"/>
        <end position="163"/>
    </location>
</feature>
<feature type="domain" description="RNA polymerase sigma-70 region 2" evidence="5">
    <location>
        <begin position="21"/>
        <end position="88"/>
    </location>
</feature>
<gene>
    <name evidence="7" type="ORF">K0O23_12110</name>
</gene>
<evidence type="ECO:0000256" key="1">
    <source>
        <dbReference type="ARBA" id="ARBA00010641"/>
    </source>
</evidence>
<evidence type="ECO:0000256" key="4">
    <source>
        <dbReference type="ARBA" id="ARBA00023163"/>
    </source>
</evidence>
<dbReference type="SUPFAM" id="SSF88659">
    <property type="entry name" value="Sigma3 and sigma4 domains of RNA polymerase sigma factors"/>
    <property type="match status" value="1"/>
</dbReference>
<comment type="similarity">
    <text evidence="1">Belongs to the sigma-70 factor family. ECF subfamily.</text>
</comment>
<dbReference type="InterPro" id="IPR013325">
    <property type="entry name" value="RNA_pol_sigma_r2"/>
</dbReference>
<keyword evidence="3" id="KW-0731">Sigma factor</keyword>
<dbReference type="Gene3D" id="1.10.1740.10">
    <property type="match status" value="1"/>
</dbReference>
<keyword evidence="8" id="KW-1185">Reference proteome</keyword>
<dbReference type="RefSeq" id="WP_219877692.1">
    <property type="nucleotide sequence ID" value="NZ_JAHYXK010000009.1"/>
</dbReference>
<dbReference type="InterPro" id="IPR007627">
    <property type="entry name" value="RNA_pol_sigma70_r2"/>
</dbReference>
<dbReference type="EMBL" id="JAHYXK010000009">
    <property type="protein sequence ID" value="MBW7467812.1"/>
    <property type="molecule type" value="Genomic_DNA"/>
</dbReference>
<evidence type="ECO:0000259" key="6">
    <source>
        <dbReference type="Pfam" id="PF08281"/>
    </source>
</evidence>
<protein>
    <submittedName>
        <fullName evidence="7">Sigma-70 family RNA polymerase sigma factor</fullName>
    </submittedName>
</protein>
<reference evidence="7 8" key="1">
    <citation type="journal article" date="2016" name="Int. J. Syst. Evol. Microbiol.">
        <title>Pontibacter aydingkolensis sp. nov., isolated from soil of a salt lake.</title>
        <authorList>
            <person name="Osman G."/>
            <person name="Zhang T."/>
            <person name="Lou K."/>
            <person name="Gao Y."/>
            <person name="Chang W."/>
            <person name="Lin Q."/>
            <person name="Yang H.M."/>
            <person name="Huo X.D."/>
            <person name="Wang N."/>
        </authorList>
    </citation>
    <scope>NUCLEOTIDE SEQUENCE [LARGE SCALE GENOMIC DNA]</scope>
    <source>
        <strain evidence="7 8">KACC 19255</strain>
    </source>
</reference>
<dbReference type="PANTHER" id="PTHR43133:SF46">
    <property type="entry name" value="RNA POLYMERASE SIGMA-70 FACTOR ECF SUBFAMILY"/>
    <property type="match status" value="1"/>
</dbReference>
<evidence type="ECO:0000259" key="5">
    <source>
        <dbReference type="Pfam" id="PF04542"/>
    </source>
</evidence>
<dbReference type="SUPFAM" id="SSF88946">
    <property type="entry name" value="Sigma2 domain of RNA polymerase sigma factors"/>
    <property type="match status" value="1"/>
</dbReference>
<organism evidence="7 8">
    <name type="scientific">Pontibacter aydingkolensis</name>
    <dbReference type="NCBI Taxonomy" id="1911536"/>
    <lineage>
        <taxon>Bacteria</taxon>
        <taxon>Pseudomonadati</taxon>
        <taxon>Bacteroidota</taxon>
        <taxon>Cytophagia</taxon>
        <taxon>Cytophagales</taxon>
        <taxon>Hymenobacteraceae</taxon>
        <taxon>Pontibacter</taxon>
    </lineage>
</organism>
<proteinExistence type="inferred from homology"/>
<evidence type="ECO:0000313" key="8">
    <source>
        <dbReference type="Proteomes" id="UP000813018"/>
    </source>
</evidence>
<evidence type="ECO:0000256" key="3">
    <source>
        <dbReference type="ARBA" id="ARBA00023082"/>
    </source>
</evidence>
<keyword evidence="2" id="KW-0805">Transcription regulation</keyword>
<name>A0ABS7CVH7_9BACT</name>
<sequence>MSERELIEKCIAKERRAQEMLYRQHADKMYNVCLIYTKDEDEACDVLQEGFIKVFRSLASYEFTGSFEGWVRKIMVNTALAYYQKKKREKEHLDIYQNYIDPLVDNILDRLHADELIALVNQLPSKAGMVLKLFAIEGYDHKEIAELMGTSEGTSRSQLNRARFLLKESIARQESKVIALSKAIKEGKNAEM</sequence>
<keyword evidence="4" id="KW-0804">Transcription</keyword>
<dbReference type="Gene3D" id="1.10.10.10">
    <property type="entry name" value="Winged helix-like DNA-binding domain superfamily/Winged helix DNA-binding domain"/>
    <property type="match status" value="1"/>
</dbReference>
<dbReference type="InterPro" id="IPR013249">
    <property type="entry name" value="RNA_pol_sigma70_r4_t2"/>
</dbReference>
<accession>A0ABS7CVH7</accession>
<dbReference type="Pfam" id="PF08281">
    <property type="entry name" value="Sigma70_r4_2"/>
    <property type="match status" value="1"/>
</dbReference>
<evidence type="ECO:0000313" key="7">
    <source>
        <dbReference type="EMBL" id="MBW7467812.1"/>
    </source>
</evidence>
<dbReference type="NCBIfam" id="TIGR02937">
    <property type="entry name" value="sigma70-ECF"/>
    <property type="match status" value="1"/>
</dbReference>
<dbReference type="Proteomes" id="UP000813018">
    <property type="component" value="Unassembled WGS sequence"/>
</dbReference>
<dbReference type="PANTHER" id="PTHR43133">
    <property type="entry name" value="RNA POLYMERASE ECF-TYPE SIGMA FACTO"/>
    <property type="match status" value="1"/>
</dbReference>
<dbReference type="InterPro" id="IPR013324">
    <property type="entry name" value="RNA_pol_sigma_r3/r4-like"/>
</dbReference>
<comment type="caution">
    <text evidence="7">The sequence shown here is derived from an EMBL/GenBank/DDBJ whole genome shotgun (WGS) entry which is preliminary data.</text>
</comment>